<dbReference type="Gene3D" id="3.40.50.300">
    <property type="entry name" value="P-loop containing nucleotide triphosphate hydrolases"/>
    <property type="match status" value="1"/>
</dbReference>
<protein>
    <recommendedName>
        <fullName evidence="3">Serine kinase</fullName>
    </recommendedName>
</protein>
<proteinExistence type="predicted"/>
<evidence type="ECO:0008006" key="3">
    <source>
        <dbReference type="Google" id="ProtNLM"/>
    </source>
</evidence>
<dbReference type="RefSeq" id="WP_149612717.1">
    <property type="nucleotide sequence ID" value="NZ_VTUX01000009.1"/>
</dbReference>
<dbReference type="InterPro" id="IPR027417">
    <property type="entry name" value="P-loop_NTPase"/>
</dbReference>
<name>A0A5B0WPE4_9GAMM</name>
<comment type="caution">
    <text evidence="1">The sequence shown here is derived from an EMBL/GenBank/DDBJ whole genome shotgun (WGS) entry which is preliminary data.</text>
</comment>
<dbReference type="AlphaFoldDB" id="A0A5B0WPE4"/>
<sequence length="317" mass="35766">MAEQVLYGVPVRTGFELFAAASAMAGFTEQAPLQLRELPAQQPLPTLPETFSLYHAHNRDLSLQSDRALAHSVAGQSWRMDVNDVVSFHWRGGDNLVHYQCHALGTQERLVFWFVHIFLPLYLTLERGHDFLHAAAVEVASRPVLFVAPSTGGKSTLADYFLQQGHPLLSDDKVATVMHGGQYYAVPSHPHHRPWREYEVLGDRVQNFATRARPIHAVYLLEQGEPDAEIAITEVTGFRKFEELIPNYLYSFRFLQEQRMRWLAQLADSIPVYRVHRPWNLERMDAVYRALRDHAAGVGEGCASGPLRGQTGSSGPE</sequence>
<keyword evidence="2" id="KW-1185">Reference proteome</keyword>
<evidence type="ECO:0000313" key="2">
    <source>
        <dbReference type="Proteomes" id="UP000323708"/>
    </source>
</evidence>
<gene>
    <name evidence="1" type="ORF">F0M18_17275</name>
</gene>
<dbReference type="SUPFAM" id="SSF53795">
    <property type="entry name" value="PEP carboxykinase-like"/>
    <property type="match status" value="1"/>
</dbReference>
<organism evidence="1 2">
    <name type="scientific">Pseudohalioglobus sediminis</name>
    <dbReference type="NCBI Taxonomy" id="2606449"/>
    <lineage>
        <taxon>Bacteria</taxon>
        <taxon>Pseudomonadati</taxon>
        <taxon>Pseudomonadota</taxon>
        <taxon>Gammaproteobacteria</taxon>
        <taxon>Cellvibrionales</taxon>
        <taxon>Halieaceae</taxon>
        <taxon>Pseudohalioglobus</taxon>
    </lineage>
</organism>
<dbReference type="EMBL" id="VTUX01000009">
    <property type="protein sequence ID" value="KAA1188954.1"/>
    <property type="molecule type" value="Genomic_DNA"/>
</dbReference>
<dbReference type="Proteomes" id="UP000323708">
    <property type="component" value="Unassembled WGS sequence"/>
</dbReference>
<accession>A0A5B0WPE4</accession>
<reference evidence="1 2" key="1">
    <citation type="submission" date="2019-09" db="EMBL/GenBank/DDBJ databases">
        <authorList>
            <person name="Chen X.-Y."/>
        </authorList>
    </citation>
    <scope>NUCLEOTIDE SEQUENCE [LARGE SCALE GENOMIC DNA]</scope>
    <source>
        <strain evidence="1 2">NY5</strain>
    </source>
</reference>
<evidence type="ECO:0000313" key="1">
    <source>
        <dbReference type="EMBL" id="KAA1188954.1"/>
    </source>
</evidence>